<dbReference type="RefSeq" id="WP_079468471.1">
    <property type="nucleotide sequence ID" value="NZ_FUZZ01000001.1"/>
</dbReference>
<organism evidence="2 3">
    <name type="scientific">Chitinophaga ginsengisegetis</name>
    <dbReference type="NCBI Taxonomy" id="393003"/>
    <lineage>
        <taxon>Bacteria</taxon>
        <taxon>Pseudomonadati</taxon>
        <taxon>Bacteroidota</taxon>
        <taxon>Chitinophagia</taxon>
        <taxon>Chitinophagales</taxon>
        <taxon>Chitinophagaceae</taxon>
        <taxon>Chitinophaga</taxon>
    </lineage>
</organism>
<evidence type="ECO:0000313" key="2">
    <source>
        <dbReference type="EMBL" id="SKC98425.1"/>
    </source>
</evidence>
<proteinExistence type="predicted"/>
<feature type="region of interest" description="Disordered" evidence="1">
    <location>
        <begin position="249"/>
        <end position="268"/>
    </location>
</feature>
<name>A0A1T5ND78_9BACT</name>
<gene>
    <name evidence="2" type="ORF">SAMN05660461_1189</name>
</gene>
<keyword evidence="3" id="KW-1185">Reference proteome</keyword>
<reference evidence="2 3" key="1">
    <citation type="submission" date="2017-02" db="EMBL/GenBank/DDBJ databases">
        <authorList>
            <person name="Peterson S.W."/>
        </authorList>
    </citation>
    <scope>NUCLEOTIDE SEQUENCE [LARGE SCALE GENOMIC DNA]</scope>
    <source>
        <strain evidence="2 3">DSM 18108</strain>
    </source>
</reference>
<evidence type="ECO:0000256" key="1">
    <source>
        <dbReference type="SAM" id="MobiDB-lite"/>
    </source>
</evidence>
<dbReference type="AlphaFoldDB" id="A0A1T5ND78"/>
<accession>A0A1T5ND78</accession>
<dbReference type="Proteomes" id="UP000190166">
    <property type="component" value="Unassembled WGS sequence"/>
</dbReference>
<protein>
    <submittedName>
        <fullName evidence="2">Uncharacterized protein</fullName>
    </submittedName>
</protein>
<evidence type="ECO:0000313" key="3">
    <source>
        <dbReference type="Proteomes" id="UP000190166"/>
    </source>
</evidence>
<sequence>MAKQTGILQFTGRLGNIIGYRRNGSYFIRTMPETVRQTSATRRAAQHFGIASRKGKLIRHAISPHLDIRSDGALVNRLNKILIPAGREHLKALKGFRFNRHCGLEYFFPEQPVMQHNTLQIPAQIIPSQETATHLVVKLIAVRLCFKERCIENVHTATATIDLSQPFNGMELETAVPGKGSLLVILQVQPFNGTYATQNKRSMAADIIAVAAPAPMKRKTITIASDHRIKSTFSARIWRVLSDPSPNPPPLFSTLNGHSPPGIVKSAT</sequence>
<dbReference type="EMBL" id="FUZZ01000001">
    <property type="protein sequence ID" value="SKC98425.1"/>
    <property type="molecule type" value="Genomic_DNA"/>
</dbReference>